<dbReference type="Proteomes" id="UP001162802">
    <property type="component" value="Unassembled WGS sequence"/>
</dbReference>
<dbReference type="SUPFAM" id="SSF54373">
    <property type="entry name" value="FAD-linked reductases, C-terminal domain"/>
    <property type="match status" value="1"/>
</dbReference>
<evidence type="ECO:0000259" key="4">
    <source>
        <dbReference type="Pfam" id="PF01266"/>
    </source>
</evidence>
<dbReference type="Pfam" id="PF01266">
    <property type="entry name" value="DAO"/>
    <property type="match status" value="1"/>
</dbReference>
<feature type="region of interest" description="Disordered" evidence="3">
    <location>
        <begin position="1"/>
        <end position="20"/>
    </location>
</feature>
<proteinExistence type="inferred from homology"/>
<comment type="similarity">
    <text evidence="1">Belongs to the DadA oxidoreductase family.</text>
</comment>
<name>A0ABT0AB99_9SPHN</name>
<evidence type="ECO:0000313" key="5">
    <source>
        <dbReference type="EMBL" id="MCJ1960454.1"/>
    </source>
</evidence>
<feature type="domain" description="FAD dependent oxidoreductase" evidence="4">
    <location>
        <begin position="26"/>
        <end position="420"/>
    </location>
</feature>
<dbReference type="Gene3D" id="3.30.9.10">
    <property type="entry name" value="D-Amino Acid Oxidase, subunit A, domain 2"/>
    <property type="match status" value="1"/>
</dbReference>
<comment type="caution">
    <text evidence="5">The sequence shown here is derived from an EMBL/GenBank/DDBJ whole genome shotgun (WGS) entry which is preliminary data.</text>
</comment>
<protein>
    <submittedName>
        <fullName evidence="5">FAD-dependent oxidoreductase</fullName>
    </submittedName>
</protein>
<organism evidence="5 6">
    <name type="scientific">Novosphingobium mangrovi</name>
    <name type="common">ex Hu et al. 2023</name>
    <dbReference type="NCBI Taxonomy" id="2930094"/>
    <lineage>
        <taxon>Bacteria</taxon>
        <taxon>Pseudomonadati</taxon>
        <taxon>Pseudomonadota</taxon>
        <taxon>Alphaproteobacteria</taxon>
        <taxon>Sphingomonadales</taxon>
        <taxon>Sphingomonadaceae</taxon>
        <taxon>Novosphingobium</taxon>
    </lineage>
</organism>
<sequence length="430" mass="46293">MDHSRSAKGEPRARSAKAPDEDAPVDVAVLGAGVVGLCTAYALARRGLRVALVERAGEPGRGTSFANGAQLSFAYTDALAQPSLWRKMPGMLAGLDPAFRVRPSLDPEFLRWGLAFLRNCTAARFSQKTWVALELGVESQVALAELRARHPFAFHHARPGKMHLFRDGAALARAEEVSQMKREAGFEQHVVGAAQAREIEPALTEAGDFIGALWTPEEEVGDPYLFCRGLLEVLTRDYGVTAQFDFTAGTPMVSPDGVTIPEWGSPRTIRARRMVVCLGIDAPAYLAPLGIRAAIQPMKGYSFTAPLGAHAPHVSLTDTARKIVFCRLGETMRIAGLAELGVHDTAVDPARLRALVEGARAGLPHAARYDEAGEGWAGLRPMRPDSVPEVRRAGARIFLNIGHGMLGWTFAAGCGERVARQVLAATHETP</sequence>
<dbReference type="RefSeq" id="WP_243798593.1">
    <property type="nucleotide sequence ID" value="NZ_JALHAT010000008.1"/>
</dbReference>
<evidence type="ECO:0000256" key="2">
    <source>
        <dbReference type="ARBA" id="ARBA00023002"/>
    </source>
</evidence>
<gene>
    <name evidence="5" type="ORF">MTR65_07175</name>
</gene>
<dbReference type="PANTHER" id="PTHR13847:SF280">
    <property type="entry name" value="D-AMINO ACID DEHYDROGENASE"/>
    <property type="match status" value="1"/>
</dbReference>
<dbReference type="SUPFAM" id="SSF51905">
    <property type="entry name" value="FAD/NAD(P)-binding domain"/>
    <property type="match status" value="1"/>
</dbReference>
<keyword evidence="2" id="KW-0560">Oxidoreductase</keyword>
<dbReference type="InterPro" id="IPR036188">
    <property type="entry name" value="FAD/NAD-bd_sf"/>
</dbReference>
<dbReference type="InterPro" id="IPR006076">
    <property type="entry name" value="FAD-dep_OxRdtase"/>
</dbReference>
<evidence type="ECO:0000313" key="6">
    <source>
        <dbReference type="Proteomes" id="UP001162802"/>
    </source>
</evidence>
<dbReference type="EMBL" id="JALHAT010000008">
    <property type="protein sequence ID" value="MCJ1960454.1"/>
    <property type="molecule type" value="Genomic_DNA"/>
</dbReference>
<evidence type="ECO:0000256" key="3">
    <source>
        <dbReference type="SAM" id="MobiDB-lite"/>
    </source>
</evidence>
<dbReference type="Gene3D" id="3.50.50.60">
    <property type="entry name" value="FAD/NAD(P)-binding domain"/>
    <property type="match status" value="2"/>
</dbReference>
<dbReference type="PANTHER" id="PTHR13847">
    <property type="entry name" value="SARCOSINE DEHYDROGENASE-RELATED"/>
    <property type="match status" value="1"/>
</dbReference>
<evidence type="ECO:0000256" key="1">
    <source>
        <dbReference type="ARBA" id="ARBA00009410"/>
    </source>
</evidence>
<accession>A0ABT0AB99</accession>
<reference evidence="5" key="1">
    <citation type="submission" date="2022-03" db="EMBL/GenBank/DDBJ databases">
        <title>Identification of a novel bacterium isolated from mangrove sediments.</title>
        <authorList>
            <person name="Pan X."/>
        </authorList>
    </citation>
    <scope>NUCLEOTIDE SEQUENCE</scope>
    <source>
        <strain evidence="5">B2637</strain>
    </source>
</reference>
<keyword evidence="6" id="KW-1185">Reference proteome</keyword>